<feature type="domain" description="Phospholipase/carboxylesterase/thioesterase" evidence="2">
    <location>
        <begin position="71"/>
        <end position="131"/>
    </location>
</feature>
<organism evidence="3 4">
    <name type="scientific">Apiospora aurea</name>
    <dbReference type="NCBI Taxonomy" id="335848"/>
    <lineage>
        <taxon>Eukaryota</taxon>
        <taxon>Fungi</taxon>
        <taxon>Dikarya</taxon>
        <taxon>Ascomycota</taxon>
        <taxon>Pezizomycotina</taxon>
        <taxon>Sordariomycetes</taxon>
        <taxon>Xylariomycetidae</taxon>
        <taxon>Amphisphaeriales</taxon>
        <taxon>Apiosporaceae</taxon>
        <taxon>Apiospora</taxon>
    </lineage>
</organism>
<feature type="compositionally biased region" description="Basic and acidic residues" evidence="1">
    <location>
        <begin position="29"/>
        <end position="38"/>
    </location>
</feature>
<accession>A0ABR1Q8K0</accession>
<dbReference type="GeneID" id="92079031"/>
<feature type="region of interest" description="Disordered" evidence="1">
    <location>
        <begin position="19"/>
        <end position="38"/>
    </location>
</feature>
<reference evidence="3 4" key="1">
    <citation type="submission" date="2023-01" db="EMBL/GenBank/DDBJ databases">
        <title>Analysis of 21 Apiospora genomes using comparative genomics revels a genus with tremendous synthesis potential of carbohydrate active enzymes and secondary metabolites.</title>
        <authorList>
            <person name="Sorensen T."/>
        </authorList>
    </citation>
    <scope>NUCLEOTIDE SEQUENCE [LARGE SCALE GENOMIC DNA]</scope>
    <source>
        <strain evidence="3 4">CBS 24483</strain>
    </source>
</reference>
<keyword evidence="4" id="KW-1185">Reference proteome</keyword>
<evidence type="ECO:0000256" key="1">
    <source>
        <dbReference type="SAM" id="MobiDB-lite"/>
    </source>
</evidence>
<name>A0ABR1Q8K0_9PEZI</name>
<dbReference type="Gene3D" id="3.40.50.1820">
    <property type="entry name" value="alpha/beta hydrolase"/>
    <property type="match status" value="1"/>
</dbReference>
<evidence type="ECO:0000259" key="2">
    <source>
        <dbReference type="Pfam" id="PF02230"/>
    </source>
</evidence>
<dbReference type="InterPro" id="IPR029058">
    <property type="entry name" value="AB_hydrolase_fold"/>
</dbReference>
<sequence length="139" mass="15873">MAGWFPYAYRLSNLIQSGTEKEDDPFDPFQRDDKDEALSPKRPIDEAVTWLSEQIDLSCADRTVRTDNAPDMTPVFLGHGILDDKVNVVLGRMAREILSQLGLQVTWKEYGDLGHWYSNDMLRDLAEFLRVNSLGDAHE</sequence>
<evidence type="ECO:0000313" key="3">
    <source>
        <dbReference type="EMBL" id="KAK7948861.1"/>
    </source>
</evidence>
<gene>
    <name evidence="3" type="ORF">PG986_009747</name>
</gene>
<dbReference type="Pfam" id="PF02230">
    <property type="entry name" value="Abhydrolase_2"/>
    <property type="match status" value="1"/>
</dbReference>
<proteinExistence type="predicted"/>
<dbReference type="RefSeq" id="XP_066698367.1">
    <property type="nucleotide sequence ID" value="XM_066845969.1"/>
</dbReference>
<comment type="caution">
    <text evidence="3">The sequence shown here is derived from an EMBL/GenBank/DDBJ whole genome shotgun (WGS) entry which is preliminary data.</text>
</comment>
<dbReference type="SUPFAM" id="SSF53474">
    <property type="entry name" value="alpha/beta-Hydrolases"/>
    <property type="match status" value="1"/>
</dbReference>
<protein>
    <recommendedName>
        <fullName evidence="2">Phospholipase/carboxylesterase/thioesterase domain-containing protein</fullName>
    </recommendedName>
</protein>
<dbReference type="EMBL" id="JAQQWE010000006">
    <property type="protein sequence ID" value="KAK7948861.1"/>
    <property type="molecule type" value="Genomic_DNA"/>
</dbReference>
<dbReference type="InterPro" id="IPR003140">
    <property type="entry name" value="PLipase/COase/thioEstase"/>
</dbReference>
<dbReference type="Proteomes" id="UP001391051">
    <property type="component" value="Unassembled WGS sequence"/>
</dbReference>
<evidence type="ECO:0000313" key="4">
    <source>
        <dbReference type="Proteomes" id="UP001391051"/>
    </source>
</evidence>